<proteinExistence type="predicted"/>
<name>A0AA38MJT4_9CUCU</name>
<accession>A0AA38MJT4</accession>
<dbReference type="EMBL" id="JALNTZ010000002">
    <property type="protein sequence ID" value="KAJ3660260.1"/>
    <property type="molecule type" value="Genomic_DNA"/>
</dbReference>
<evidence type="ECO:0000313" key="2">
    <source>
        <dbReference type="Proteomes" id="UP001168821"/>
    </source>
</evidence>
<dbReference type="AlphaFoldDB" id="A0AA38MJT4"/>
<organism evidence="1 2">
    <name type="scientific">Zophobas morio</name>
    <dbReference type="NCBI Taxonomy" id="2755281"/>
    <lineage>
        <taxon>Eukaryota</taxon>
        <taxon>Metazoa</taxon>
        <taxon>Ecdysozoa</taxon>
        <taxon>Arthropoda</taxon>
        <taxon>Hexapoda</taxon>
        <taxon>Insecta</taxon>
        <taxon>Pterygota</taxon>
        <taxon>Neoptera</taxon>
        <taxon>Endopterygota</taxon>
        <taxon>Coleoptera</taxon>
        <taxon>Polyphaga</taxon>
        <taxon>Cucujiformia</taxon>
        <taxon>Tenebrionidae</taxon>
        <taxon>Zophobas</taxon>
    </lineage>
</organism>
<sequence length="98" mass="10853">MVEVIFGSERSNNLIREKMNALNVMLSGWDGDRFGGGGKKLVDLISSTLTKFKDRGLAIQGTDLRRRRFVVITGWNSASSNINHSCCVASVTHVFVYC</sequence>
<reference evidence="1" key="1">
    <citation type="journal article" date="2023" name="G3 (Bethesda)">
        <title>Whole genome assemblies of Zophobas morio and Tenebrio molitor.</title>
        <authorList>
            <person name="Kaur S."/>
            <person name="Stinson S.A."/>
            <person name="diCenzo G.C."/>
        </authorList>
    </citation>
    <scope>NUCLEOTIDE SEQUENCE</scope>
    <source>
        <strain evidence="1">QUZm001</strain>
    </source>
</reference>
<dbReference type="Proteomes" id="UP001168821">
    <property type="component" value="Unassembled WGS sequence"/>
</dbReference>
<evidence type="ECO:0000313" key="1">
    <source>
        <dbReference type="EMBL" id="KAJ3660260.1"/>
    </source>
</evidence>
<gene>
    <name evidence="1" type="ORF">Zmor_004716</name>
</gene>
<protein>
    <submittedName>
        <fullName evidence="1">Uncharacterized protein</fullName>
    </submittedName>
</protein>
<keyword evidence="2" id="KW-1185">Reference proteome</keyword>
<comment type="caution">
    <text evidence="1">The sequence shown here is derived from an EMBL/GenBank/DDBJ whole genome shotgun (WGS) entry which is preliminary data.</text>
</comment>